<organism evidence="1 2">
    <name type="scientific">Thalassobaculum fulvum</name>
    <dbReference type="NCBI Taxonomy" id="1633335"/>
    <lineage>
        <taxon>Bacteria</taxon>
        <taxon>Pseudomonadati</taxon>
        <taxon>Pseudomonadota</taxon>
        <taxon>Alphaproteobacteria</taxon>
        <taxon>Rhodospirillales</taxon>
        <taxon>Thalassobaculaceae</taxon>
        <taxon>Thalassobaculum</taxon>
    </lineage>
</organism>
<name>A0A918XXT0_9PROT</name>
<accession>A0A918XXT0</accession>
<keyword evidence="2" id="KW-1185">Reference proteome</keyword>
<dbReference type="EMBL" id="BMZS01000015">
    <property type="protein sequence ID" value="GHD62571.1"/>
    <property type="molecule type" value="Genomic_DNA"/>
</dbReference>
<evidence type="ECO:0000313" key="2">
    <source>
        <dbReference type="Proteomes" id="UP000630353"/>
    </source>
</evidence>
<dbReference type="Proteomes" id="UP000630353">
    <property type="component" value="Unassembled WGS sequence"/>
</dbReference>
<sequence>MVCVIYPSGRAAGIRSAIEGLEARVGMSVDLVADTELTDRSVSPRGPIILGTPTLPKIVRDTPAPLVILEPAALAGAGLAGPTRGVDYQSPEEGDPGRPLVGLRGGPAPIQPVAAHRAVGWAKPRKGAEILVHDLQAPDRAVAFAYPAKGPVGPRLALLVGFDGLPDLTVDGAAILSDWLIHAGATGRPEATGVPIEYSHTLWGHEYQRYVHEQVGKNISAALLRYASIVGVGGVLALGAAGWGYIELKIATDLSAEKEKLQDKIVGNLSGLVNERVATTLLTLSKVEEKVKARTETAIDEALDDKKVSERAQELVADIVDRKLDPKRIDKIVEEAVNKDANRQALIDAATEKLRSDRGIQKVILSAVRPQVFDDDPAQRARAFQILVFFEDKDQLRETVRRILSEESNPESELYSIALTEYPHAGDATDAEILDAVLADLRSVTEPPDELIRAVQAFVSKFSDAHAAQVTRRLATGELAAPIADALVSVLGEIKGDGVVTAFVELAAVADDTVSELGWIGLAGLGDREVSKETRLAALRTLWPMARGEILGPNTDLTRRSFAAATAPDARVLEQHLALLEGTGDMSPQAARYLRSRVKPNGRLLLDDVDHVMRAVERVHEAGDISHVGYSALRLVIEGGDEIAGQLAGILTMGGTGRASFRSLLERFRATGELKEQAYRFLQRAALREFRDEPDLAADLRDRLETVRRFDDVSDRAYGELSASLRMMERSRSAAVDREQIDREQIERVLSDLGGNSVFSLILAPDLTAAMRSGDAGEARRLLSRARGLLPPDAYRRLEAAIGVPEPAESDELKATLVMLLEHLVQIERSLVARPESARPIVDATLKNAVIAWLLPPPTQSETWTQLLSDLSLVETDGSTDNNARLLTVFSQRARTTLGPDVEHSAYDPLVRAVLEQPLWSGNEPLADVLAHSVEHCPAGVLRDHVRAVLRTGASDPETKPRGQNLAVRGLAAALRRLNDRGRPLVYAGLVADLDLVRAPAAEKRLFLEGLQQALATDRRPWLAVMRGAKEAIDGPPAEAGKALDFTQLVLDVSLDTPDRATEERDRIVAAIEDSGLAAALARAAEQGDGDGRRAQRLLQRLVERVPWFDGLGDVHEIANDGFAQDVPAQSVQAGLWYALPAIETHDYWLRLPDDDVGKAEIAVVDRDHHRVVRRETLSAGRPVELFEREAHFVRVRASAGGTAVPPKRILAQVRDKPAPLEIGETKEEAKPVETGKRYRGRFEGLAHVKFDVEAGGHYVIETSHLSAGAETDLKLLAEDDTVLAGNLGRDGGPGATIDWIATDQRTVLLQIAGRAGRFDLVVKDAGIENLAALQPAPRERARAARLAEYGKIVPVQLEEGADFGWLSYPFASGVLYRLEANSVIEIREGDDGPSRQLVPRLHETGAFLGRPHFFQSTRGAEYGLRIQRPRLHSVAKLRISEVERPAGLQSAADEAGARELPPLSLAEPPEEGWLVSLAGPTSFLPIDLKRDVDYSLHVLPTVAGTALKTQIVPLDDAAADVIEAGSDARPYRFKVNRDGRYLLRLEPKAEGGTGELVHVIAEPAGRTGG</sequence>
<protein>
    <submittedName>
        <fullName evidence="1">Uncharacterized protein</fullName>
    </submittedName>
</protein>
<comment type="caution">
    <text evidence="1">The sequence shown here is derived from an EMBL/GenBank/DDBJ whole genome shotgun (WGS) entry which is preliminary data.</text>
</comment>
<reference evidence="1" key="1">
    <citation type="journal article" date="2014" name="Int. J. Syst. Evol. Microbiol.">
        <title>Complete genome sequence of Corynebacterium casei LMG S-19264T (=DSM 44701T), isolated from a smear-ripened cheese.</title>
        <authorList>
            <consortium name="US DOE Joint Genome Institute (JGI-PGF)"/>
            <person name="Walter F."/>
            <person name="Albersmeier A."/>
            <person name="Kalinowski J."/>
            <person name="Ruckert C."/>
        </authorList>
    </citation>
    <scope>NUCLEOTIDE SEQUENCE</scope>
    <source>
        <strain evidence="1">KCTC 42651</strain>
    </source>
</reference>
<proteinExistence type="predicted"/>
<dbReference type="RefSeq" id="WP_189995157.1">
    <property type="nucleotide sequence ID" value="NZ_BMZS01000015.1"/>
</dbReference>
<evidence type="ECO:0000313" key="1">
    <source>
        <dbReference type="EMBL" id="GHD62571.1"/>
    </source>
</evidence>
<reference evidence="1" key="2">
    <citation type="submission" date="2020-09" db="EMBL/GenBank/DDBJ databases">
        <authorList>
            <person name="Sun Q."/>
            <person name="Kim S."/>
        </authorList>
    </citation>
    <scope>NUCLEOTIDE SEQUENCE</scope>
    <source>
        <strain evidence="1">KCTC 42651</strain>
    </source>
</reference>
<gene>
    <name evidence="1" type="ORF">GCM10017083_51430</name>
</gene>